<evidence type="ECO:0000313" key="4">
    <source>
        <dbReference type="EMBL" id="MBT1174061.1"/>
    </source>
</evidence>
<protein>
    <submittedName>
        <fullName evidence="4">SPFH domain-containing protein</fullName>
    </submittedName>
</protein>
<feature type="domain" description="DZANK-type" evidence="2">
    <location>
        <begin position="365"/>
        <end position="409"/>
    </location>
</feature>
<dbReference type="Pfam" id="PF12773">
    <property type="entry name" value="DZR"/>
    <property type="match status" value="1"/>
</dbReference>
<dbReference type="Pfam" id="PF13421">
    <property type="entry name" value="Band_7_1"/>
    <property type="match status" value="1"/>
</dbReference>
<dbReference type="PANTHER" id="PTHR37826:SF2">
    <property type="entry name" value="ZINC-RIBBON DOMAIN-CONTAINING PROTEIN"/>
    <property type="match status" value="1"/>
</dbReference>
<evidence type="ECO:0000259" key="3">
    <source>
        <dbReference type="Pfam" id="PF13421"/>
    </source>
</evidence>
<dbReference type="InterPro" id="IPR033880">
    <property type="entry name" value="SPFH_YdjI"/>
</dbReference>
<organism evidence="4 5">
    <name type="scientific">Bifidobacterium colobi</name>
    <dbReference type="NCBI Taxonomy" id="2809026"/>
    <lineage>
        <taxon>Bacteria</taxon>
        <taxon>Bacillati</taxon>
        <taxon>Actinomycetota</taxon>
        <taxon>Actinomycetes</taxon>
        <taxon>Bifidobacteriales</taxon>
        <taxon>Bifidobacteriaceae</taxon>
        <taxon>Bifidobacterium</taxon>
    </lineage>
</organism>
<dbReference type="CDD" id="cd03408">
    <property type="entry name" value="SPFH_like_u1"/>
    <property type="match status" value="1"/>
</dbReference>
<gene>
    <name evidence="4" type="ORF">JS530_00755</name>
</gene>
<evidence type="ECO:0000313" key="5">
    <source>
        <dbReference type="Proteomes" id="UP000711736"/>
    </source>
</evidence>
<dbReference type="InterPro" id="IPR025874">
    <property type="entry name" value="DZR"/>
</dbReference>
<feature type="compositionally biased region" description="Low complexity" evidence="1">
    <location>
        <begin position="351"/>
        <end position="361"/>
    </location>
</feature>
<evidence type="ECO:0000256" key="1">
    <source>
        <dbReference type="SAM" id="MobiDB-lite"/>
    </source>
</evidence>
<keyword evidence="5" id="KW-1185">Reference proteome</keyword>
<feature type="compositionally biased region" description="Low complexity" evidence="1">
    <location>
        <begin position="309"/>
        <end position="327"/>
    </location>
</feature>
<reference evidence="4 5" key="1">
    <citation type="journal article" date="2021" name="Environ. Microbiol.">
        <title>Genetic insights into the dark matter of the mammalian gut microbiota through targeted genome reconstruction.</title>
        <authorList>
            <person name="Lugli G.A."/>
            <person name="Alessandri G."/>
            <person name="Milani C."/>
            <person name="Viappiani A."/>
            <person name="Fontana F."/>
            <person name="Tarracchini C."/>
            <person name="Mancabelli L."/>
            <person name="Argentini C."/>
            <person name="Ruiz L."/>
            <person name="Margolles A."/>
            <person name="van Sinderen D."/>
            <person name="Turroni F."/>
            <person name="Ventura M."/>
        </authorList>
    </citation>
    <scope>NUCLEOTIDE SEQUENCE [LARGE SCALE GENOMIC DNA]</scope>
    <source>
        <strain evidence="4 5">LC6</strain>
    </source>
</reference>
<comment type="caution">
    <text evidence="4">The sequence shown here is derived from an EMBL/GenBank/DDBJ whole genome shotgun (WGS) entry which is preliminary data.</text>
</comment>
<accession>A0ABS5UTE6</accession>
<name>A0ABS5UTE6_9BIFI</name>
<dbReference type="RefSeq" id="WP_214375372.1">
    <property type="nucleotide sequence ID" value="NZ_JAFEJU010000001.1"/>
</dbReference>
<dbReference type="Proteomes" id="UP000711736">
    <property type="component" value="Unassembled WGS sequence"/>
</dbReference>
<dbReference type="EMBL" id="JAFEJU010000001">
    <property type="protein sequence ID" value="MBT1174061.1"/>
    <property type="molecule type" value="Genomic_DNA"/>
</dbReference>
<feature type="region of interest" description="Disordered" evidence="1">
    <location>
        <begin position="309"/>
        <end position="365"/>
    </location>
</feature>
<feature type="domain" description="SPFH" evidence="3">
    <location>
        <begin position="27"/>
        <end position="216"/>
    </location>
</feature>
<proteinExistence type="predicted"/>
<sequence length="412" mass="43463">MNVVDVIQFEGNPRVLVWKSPIEDFNAATQLIVDETHEAIVMIEGRTEVLGPGRHTLETQNYFGLNAIQRMATGGQTAFPCKVFFVNKVHAMDMLWGTKSTLPVMDPDLGIMLHLQLRGNLSFVVENSKKFVEKFVGFVNVFNDEQVVDQFRGIIATEVTDKIAKMVLNDKVGLFTINAHLREISDKLMVPLQALFDEYGAKLVKFNVETINSDNEDTAEFQAAKSAAAARVIQADSEAKARRLQGYSWSDEQQASILKELAGNDGAAGSFIGGMLGIGTAGAMAAPVNGMINGFFGGGGTAGTATAAGAVPQQTAQSAPQAPASAPGMPPIPMPGGVSSAAPTPTPTPAPQAASSTPNAAGTGCPQCHQPVQPGWVACPFCGASLGKPKCPNCAQELQPGWKACPFCGTKL</sequence>
<dbReference type="PANTHER" id="PTHR37826">
    <property type="entry name" value="FLOTILLIN BAND_7_5 DOMAIN PROTEIN"/>
    <property type="match status" value="1"/>
</dbReference>
<evidence type="ECO:0000259" key="2">
    <source>
        <dbReference type="Pfam" id="PF12773"/>
    </source>
</evidence>